<evidence type="ECO:0000313" key="1">
    <source>
        <dbReference type="EMBL" id="KAK3490668.1"/>
    </source>
</evidence>
<protein>
    <submittedName>
        <fullName evidence="1">Uncharacterized protein</fullName>
    </submittedName>
</protein>
<organism evidence="1 2">
    <name type="scientific">Neurospora hispaniola</name>
    <dbReference type="NCBI Taxonomy" id="588809"/>
    <lineage>
        <taxon>Eukaryota</taxon>
        <taxon>Fungi</taxon>
        <taxon>Dikarya</taxon>
        <taxon>Ascomycota</taxon>
        <taxon>Pezizomycotina</taxon>
        <taxon>Sordariomycetes</taxon>
        <taxon>Sordariomycetidae</taxon>
        <taxon>Sordariales</taxon>
        <taxon>Sordariaceae</taxon>
        <taxon>Neurospora</taxon>
    </lineage>
</organism>
<sequence>MLVWCSDSAPAGGNSTTPRWRFDAVTLEYLPDVIDEDREEKEVIRFVLGKVDNQEVDMFGGDPQKAWGARGEVGNTTMLASWPSAYDSKTRRMRWEFVSSGGTTTGYWGNASEESYILLLALVYTDETIPTAVRVNVQVVGRHAVSNDLDCVVWTRPASTSGHAPVNVMKRLFSAFHAIRVENSGMCRKETLDMCIRSLFGWWSAAVACARLRSHCTNSQVTNP</sequence>
<gene>
    <name evidence="1" type="ORF">B0T23DRAFT_413361</name>
</gene>
<evidence type="ECO:0000313" key="2">
    <source>
        <dbReference type="Proteomes" id="UP001285908"/>
    </source>
</evidence>
<dbReference type="EMBL" id="JAULSX010000005">
    <property type="protein sequence ID" value="KAK3490668.1"/>
    <property type="molecule type" value="Genomic_DNA"/>
</dbReference>
<name>A0AAJ0I5U3_9PEZI</name>
<accession>A0AAJ0I5U3</accession>
<keyword evidence="2" id="KW-1185">Reference proteome</keyword>
<comment type="caution">
    <text evidence="1">The sequence shown here is derived from an EMBL/GenBank/DDBJ whole genome shotgun (WGS) entry which is preliminary data.</text>
</comment>
<dbReference type="RefSeq" id="XP_062691851.1">
    <property type="nucleotide sequence ID" value="XM_062839515.1"/>
</dbReference>
<dbReference type="GeneID" id="87877137"/>
<dbReference type="Proteomes" id="UP001285908">
    <property type="component" value="Unassembled WGS sequence"/>
</dbReference>
<dbReference type="AlphaFoldDB" id="A0AAJ0I5U3"/>
<proteinExistence type="predicted"/>
<reference evidence="1 2" key="1">
    <citation type="journal article" date="2023" name="Mol. Phylogenet. Evol.">
        <title>Genome-scale phylogeny and comparative genomics of the fungal order Sordariales.</title>
        <authorList>
            <person name="Hensen N."/>
            <person name="Bonometti L."/>
            <person name="Westerberg I."/>
            <person name="Brannstrom I.O."/>
            <person name="Guillou S."/>
            <person name="Cros-Aarteil S."/>
            <person name="Calhoun S."/>
            <person name="Haridas S."/>
            <person name="Kuo A."/>
            <person name="Mondo S."/>
            <person name="Pangilinan J."/>
            <person name="Riley R."/>
            <person name="LaButti K."/>
            <person name="Andreopoulos B."/>
            <person name="Lipzen A."/>
            <person name="Chen C."/>
            <person name="Yan M."/>
            <person name="Daum C."/>
            <person name="Ng V."/>
            <person name="Clum A."/>
            <person name="Steindorff A."/>
            <person name="Ohm R.A."/>
            <person name="Martin F."/>
            <person name="Silar P."/>
            <person name="Natvig D.O."/>
            <person name="Lalanne C."/>
            <person name="Gautier V."/>
            <person name="Ament-Velasquez S.L."/>
            <person name="Kruys A."/>
            <person name="Hutchinson M.I."/>
            <person name="Powell A.J."/>
            <person name="Barry K."/>
            <person name="Miller A.N."/>
            <person name="Grigoriev I.V."/>
            <person name="Debuchy R."/>
            <person name="Gladieux P."/>
            <person name="Hiltunen Thoren M."/>
            <person name="Johannesson H."/>
        </authorList>
    </citation>
    <scope>NUCLEOTIDE SEQUENCE [LARGE SCALE GENOMIC DNA]</scope>
    <source>
        <strain evidence="1 2">FGSC 10403</strain>
    </source>
</reference>